<sequence length="284" mass="33521">MEVKREHNNEKEEKRDAAFSRKSYNWVDDYQTECNYDDMPPAYTEADVEHTCELGRPPSYRENGRPKTEKDSGEACAISGYTASVNWVRRWLPEDTDDCDVEDVELSDDCPTTYEGDRGYPFSKGYIVELEEEFYEACERLEEVKRKRQPFRVLYWKSRGEYYLSHLEFMGLTDFQDGLRPPADYVARKIADDEQWHNLHLGEHHLRSLDEEVDEAMEDVSMVESEMALCRIEVGKQPSQTWRFDHGQGLHIWVPNEGKSYGADEFRRLPEHQRVLIYEGTRYN</sequence>
<proteinExistence type="predicted"/>
<protein>
    <submittedName>
        <fullName evidence="2">Uncharacterized protein</fullName>
    </submittedName>
</protein>
<evidence type="ECO:0000256" key="1">
    <source>
        <dbReference type="SAM" id="MobiDB-lite"/>
    </source>
</evidence>
<accession>A0A9Q0AKD2</accession>
<dbReference type="Proteomes" id="UP000829685">
    <property type="component" value="Unassembled WGS sequence"/>
</dbReference>
<reference evidence="2" key="1">
    <citation type="submission" date="2021-03" db="EMBL/GenBank/DDBJ databases">
        <title>Revisited historic fungal species revealed as producer of novel bioactive compounds through whole genome sequencing and comparative genomics.</title>
        <authorList>
            <person name="Vignolle G.A."/>
            <person name="Hochenegger N."/>
            <person name="Mach R.L."/>
            <person name="Mach-Aigner A.R."/>
            <person name="Javad Rahimi M."/>
            <person name="Salim K.A."/>
            <person name="Chan C.M."/>
            <person name="Lim L.B.L."/>
            <person name="Cai F."/>
            <person name="Druzhinina I.S."/>
            <person name="U'Ren J.M."/>
            <person name="Derntl C."/>
        </authorList>
    </citation>
    <scope>NUCLEOTIDE SEQUENCE</scope>
    <source>
        <strain evidence="2">TUCIM 5799</strain>
    </source>
</reference>
<dbReference type="AlphaFoldDB" id="A0A9Q0AKD2"/>
<dbReference type="EMBL" id="JAFIMR010000044">
    <property type="protein sequence ID" value="KAI1856400.1"/>
    <property type="molecule type" value="Genomic_DNA"/>
</dbReference>
<feature type="compositionally biased region" description="Basic and acidic residues" evidence="1">
    <location>
        <begin position="62"/>
        <end position="73"/>
    </location>
</feature>
<name>A0A9Q0AKD2_9PEZI</name>
<evidence type="ECO:0000313" key="2">
    <source>
        <dbReference type="EMBL" id="KAI1856400.1"/>
    </source>
</evidence>
<feature type="region of interest" description="Disordered" evidence="1">
    <location>
        <begin position="49"/>
        <end position="73"/>
    </location>
</feature>
<gene>
    <name evidence="2" type="ORF">JX265_011647</name>
</gene>
<organism evidence="2 3">
    <name type="scientific">Neoarthrinium moseri</name>
    <dbReference type="NCBI Taxonomy" id="1658444"/>
    <lineage>
        <taxon>Eukaryota</taxon>
        <taxon>Fungi</taxon>
        <taxon>Dikarya</taxon>
        <taxon>Ascomycota</taxon>
        <taxon>Pezizomycotina</taxon>
        <taxon>Sordariomycetes</taxon>
        <taxon>Xylariomycetidae</taxon>
        <taxon>Amphisphaeriales</taxon>
        <taxon>Apiosporaceae</taxon>
        <taxon>Neoarthrinium</taxon>
    </lineage>
</organism>
<evidence type="ECO:0000313" key="3">
    <source>
        <dbReference type="Proteomes" id="UP000829685"/>
    </source>
</evidence>
<keyword evidence="3" id="KW-1185">Reference proteome</keyword>
<comment type="caution">
    <text evidence="2">The sequence shown here is derived from an EMBL/GenBank/DDBJ whole genome shotgun (WGS) entry which is preliminary data.</text>
</comment>